<accession>A0A1G9A286</accession>
<reference evidence="2 3" key="1">
    <citation type="submission" date="2016-10" db="EMBL/GenBank/DDBJ databases">
        <authorList>
            <person name="de Groot N.N."/>
        </authorList>
    </citation>
    <scope>NUCLEOTIDE SEQUENCE [LARGE SCALE GENOMIC DNA]</scope>
    <source>
        <strain evidence="2 3">CGMCC 1.6502</strain>
    </source>
</reference>
<protein>
    <submittedName>
        <fullName evidence="2">Uncharacterized protein</fullName>
    </submittedName>
</protein>
<dbReference type="EMBL" id="FNFL01000003">
    <property type="protein sequence ID" value="SDK21357.1"/>
    <property type="molecule type" value="Genomic_DNA"/>
</dbReference>
<name>A0A1G9A286_9BACI</name>
<dbReference type="AlphaFoldDB" id="A0A1G9A286"/>
<sequence>MIKYLNSITLSFSRGVDMFKKKVKSGIISSTFCTLVIATYLELISFPDETFPFYFWLFFIAMFIFPAILIFGLLTSYIWDKISNKYNVNNIIGLLFYPLSALMVATIVGFFMDYELFLVILKPLYFISTIFCAVTFWFTLLWVK</sequence>
<feature type="transmembrane region" description="Helical" evidence="1">
    <location>
        <begin position="124"/>
        <end position="143"/>
    </location>
</feature>
<evidence type="ECO:0000256" key="1">
    <source>
        <dbReference type="SAM" id="Phobius"/>
    </source>
</evidence>
<keyword evidence="1" id="KW-1133">Transmembrane helix</keyword>
<keyword evidence="1" id="KW-0812">Transmembrane</keyword>
<feature type="transmembrane region" description="Helical" evidence="1">
    <location>
        <begin position="53"/>
        <end position="79"/>
    </location>
</feature>
<organism evidence="2 3">
    <name type="scientific">Sediminibacillus albus</name>
    <dbReference type="NCBI Taxonomy" id="407036"/>
    <lineage>
        <taxon>Bacteria</taxon>
        <taxon>Bacillati</taxon>
        <taxon>Bacillota</taxon>
        <taxon>Bacilli</taxon>
        <taxon>Bacillales</taxon>
        <taxon>Bacillaceae</taxon>
        <taxon>Sediminibacillus</taxon>
    </lineage>
</organism>
<feature type="transmembrane region" description="Helical" evidence="1">
    <location>
        <begin position="91"/>
        <end position="112"/>
    </location>
</feature>
<keyword evidence="3" id="KW-1185">Reference proteome</keyword>
<keyword evidence="1" id="KW-0472">Membrane</keyword>
<proteinExistence type="predicted"/>
<evidence type="ECO:0000313" key="3">
    <source>
        <dbReference type="Proteomes" id="UP000198694"/>
    </source>
</evidence>
<dbReference type="Proteomes" id="UP000198694">
    <property type="component" value="Unassembled WGS sequence"/>
</dbReference>
<evidence type="ECO:0000313" key="2">
    <source>
        <dbReference type="EMBL" id="SDK21357.1"/>
    </source>
</evidence>
<feature type="transmembrane region" description="Helical" evidence="1">
    <location>
        <begin position="23"/>
        <end position="41"/>
    </location>
</feature>
<gene>
    <name evidence="2" type="ORF">SAMN05216243_2362</name>
</gene>